<comment type="subcellular location">
    <subcellularLocation>
        <location evidence="1">Membrane</location>
        <topology evidence="1">Multi-pass membrane protein</topology>
    </subcellularLocation>
</comment>
<dbReference type="GO" id="GO:0016020">
    <property type="term" value="C:membrane"/>
    <property type="evidence" value="ECO:0007669"/>
    <property type="project" value="UniProtKB-SubCell"/>
</dbReference>
<dbReference type="EMBL" id="GAIX01003234">
    <property type="protein sequence ID" value="JAA89326.1"/>
    <property type="molecule type" value="Transcribed_RNA"/>
</dbReference>
<accession>S4PAJ5</accession>
<dbReference type="GO" id="GO:0015267">
    <property type="term" value="F:channel activity"/>
    <property type="evidence" value="ECO:0007669"/>
    <property type="project" value="TreeGrafter"/>
</dbReference>
<sequence>MYLAMAKARGIFQIYKKVLARRPYLVQAIQTGALMGAGDIISQTLIEKKSIAAVDFKRTLQFSSIGFFVGGPALRVWYGLLNKHVGASGKTVAMKKVFVDQFIFAPTFLFFILVAVGTMQGKPWDSIRRDISYNYLDVLKTNYYIWPWVQLVNFYYIPLQYQVLLVQFVALFWNTYLSWKTNSKRPVE</sequence>
<keyword evidence="4 7" id="KW-1133">Transmembrane helix</keyword>
<evidence type="ECO:0000256" key="6">
    <source>
        <dbReference type="ARBA" id="ARBA00049743"/>
    </source>
</evidence>
<dbReference type="GO" id="GO:0005739">
    <property type="term" value="C:mitochondrion"/>
    <property type="evidence" value="ECO:0007669"/>
    <property type="project" value="TreeGrafter"/>
</dbReference>
<dbReference type="PANTHER" id="PTHR11266">
    <property type="entry name" value="PEROXISOMAL MEMBRANE PROTEIN 2, PXMP2 MPV17"/>
    <property type="match status" value="1"/>
</dbReference>
<dbReference type="CTD" id="4358"/>
<evidence type="ECO:0000313" key="8">
    <source>
        <dbReference type="EMBL" id="JAA89326.1"/>
    </source>
</evidence>
<evidence type="ECO:0000256" key="7">
    <source>
        <dbReference type="RuleBase" id="RU363053"/>
    </source>
</evidence>
<reference evidence="8" key="2">
    <citation type="submission" date="2013-05" db="EMBL/GenBank/DDBJ databases">
        <authorList>
            <person name="Carter J.-M."/>
            <person name="Baker S.C."/>
            <person name="Pink R."/>
            <person name="Carter D.R.F."/>
            <person name="Collins A."/>
            <person name="Tomlin J."/>
            <person name="Gibbs M."/>
            <person name="Breuker C.J."/>
        </authorList>
    </citation>
    <scope>NUCLEOTIDE SEQUENCE</scope>
    <source>
        <tissue evidence="8">Ovary</tissue>
    </source>
</reference>
<feature type="transmembrane region" description="Helical" evidence="7">
    <location>
        <begin position="98"/>
        <end position="119"/>
    </location>
</feature>
<dbReference type="RefSeq" id="XP_039745403.1">
    <property type="nucleotide sequence ID" value="XM_039889469.1"/>
</dbReference>
<reference evidence="8" key="1">
    <citation type="journal article" date="2013" name="BMC Genomics">
        <title>Unscrambling butterfly oogenesis.</title>
        <authorList>
            <person name="Carter J.M."/>
            <person name="Baker S.C."/>
            <person name="Pink R."/>
            <person name="Carter D.R."/>
            <person name="Collins A."/>
            <person name="Tomlin J."/>
            <person name="Gibbs M."/>
            <person name="Breuker C.J."/>
        </authorList>
    </citation>
    <scope>NUCLEOTIDE SEQUENCE</scope>
    <source>
        <tissue evidence="8">Ovary</tissue>
    </source>
</reference>
<dbReference type="AlphaFoldDB" id="S4PAJ5"/>
<evidence type="ECO:0000256" key="3">
    <source>
        <dbReference type="ARBA" id="ARBA00022692"/>
    </source>
</evidence>
<comment type="similarity">
    <text evidence="2 7">Belongs to the peroxisomal membrane protein PXMP2/4 family.</text>
</comment>
<dbReference type="PANTHER" id="PTHR11266:SF17">
    <property type="entry name" value="PROTEIN MPV17"/>
    <property type="match status" value="1"/>
</dbReference>
<evidence type="ECO:0000256" key="4">
    <source>
        <dbReference type="ARBA" id="ARBA00022989"/>
    </source>
</evidence>
<feature type="transmembrane region" description="Helical" evidence="7">
    <location>
        <begin position="155"/>
        <end position="176"/>
    </location>
</feature>
<organism evidence="8">
    <name type="scientific">Pararge aegeria</name>
    <name type="common">speckled wood butterfly</name>
    <dbReference type="NCBI Taxonomy" id="116150"/>
    <lineage>
        <taxon>Eukaryota</taxon>
        <taxon>Metazoa</taxon>
        <taxon>Ecdysozoa</taxon>
        <taxon>Arthropoda</taxon>
        <taxon>Hexapoda</taxon>
        <taxon>Insecta</taxon>
        <taxon>Pterygota</taxon>
        <taxon>Neoptera</taxon>
        <taxon>Endopterygota</taxon>
        <taxon>Lepidoptera</taxon>
        <taxon>Glossata</taxon>
        <taxon>Ditrysia</taxon>
        <taxon>Papilionoidea</taxon>
        <taxon>Nymphalidae</taxon>
        <taxon>Satyrinae</taxon>
        <taxon>Satyrini</taxon>
        <taxon>Parargina</taxon>
        <taxon>Pararge</taxon>
    </lineage>
</organism>
<evidence type="ECO:0000256" key="5">
    <source>
        <dbReference type="ARBA" id="ARBA00023136"/>
    </source>
</evidence>
<dbReference type="InterPro" id="IPR007248">
    <property type="entry name" value="Mpv17_PMP22"/>
</dbReference>
<proteinExistence type="inferred from homology"/>
<keyword evidence="3 7" id="KW-0812">Transmembrane</keyword>
<evidence type="ECO:0000256" key="2">
    <source>
        <dbReference type="ARBA" id="ARBA00006824"/>
    </source>
</evidence>
<dbReference type="GeneID" id="120623440"/>
<feature type="transmembrane region" description="Helical" evidence="7">
    <location>
        <begin position="59"/>
        <end position="78"/>
    </location>
</feature>
<keyword evidence="5 7" id="KW-0472">Membrane</keyword>
<dbReference type="Pfam" id="PF04117">
    <property type="entry name" value="Mpv17_PMP22"/>
    <property type="match status" value="1"/>
</dbReference>
<name>S4PAJ5_9NEOP</name>
<dbReference type="GO" id="GO:1901858">
    <property type="term" value="P:regulation of mitochondrial DNA metabolic process"/>
    <property type="evidence" value="ECO:0007669"/>
    <property type="project" value="TreeGrafter"/>
</dbReference>
<protein>
    <recommendedName>
        <fullName evidence="6">Mitochondrial inner membrane protein Mpv17</fullName>
    </recommendedName>
</protein>
<evidence type="ECO:0000256" key="1">
    <source>
        <dbReference type="ARBA" id="ARBA00004141"/>
    </source>
</evidence>